<protein>
    <submittedName>
        <fullName evidence="1">Uncharacterized protein</fullName>
    </submittedName>
</protein>
<dbReference type="AlphaFoldDB" id="A0AAW0LJJ3"/>
<evidence type="ECO:0000313" key="2">
    <source>
        <dbReference type="Proteomes" id="UP000237347"/>
    </source>
</evidence>
<evidence type="ECO:0000313" key="1">
    <source>
        <dbReference type="EMBL" id="KAK7851097.1"/>
    </source>
</evidence>
<comment type="caution">
    <text evidence="1">The sequence shown here is derived from an EMBL/GenBank/DDBJ whole genome shotgun (WGS) entry which is preliminary data.</text>
</comment>
<name>A0AAW0LJJ3_QUESU</name>
<accession>A0AAW0LJJ3</accession>
<gene>
    <name evidence="1" type="ORF">CFP56_042953</name>
</gene>
<sequence>MELELSFPFRDRASGGILSLFFTPLGPLNFFCFLTLGKVPPHDGVPEWSKSQTDEGTHLLVSSFGATTCGITWHNSLMNEMLDFEVDLKL</sequence>
<dbReference type="EMBL" id="PKMF04000091">
    <property type="protein sequence ID" value="KAK7851097.1"/>
    <property type="molecule type" value="Genomic_DNA"/>
</dbReference>
<reference evidence="1 2" key="1">
    <citation type="journal article" date="2018" name="Sci. Data">
        <title>The draft genome sequence of cork oak.</title>
        <authorList>
            <person name="Ramos A.M."/>
            <person name="Usie A."/>
            <person name="Barbosa P."/>
            <person name="Barros P.M."/>
            <person name="Capote T."/>
            <person name="Chaves I."/>
            <person name="Simoes F."/>
            <person name="Abreu I."/>
            <person name="Carrasquinho I."/>
            <person name="Faro C."/>
            <person name="Guimaraes J.B."/>
            <person name="Mendonca D."/>
            <person name="Nobrega F."/>
            <person name="Rodrigues L."/>
            <person name="Saibo N.J.M."/>
            <person name="Varela M.C."/>
            <person name="Egas C."/>
            <person name="Matos J."/>
            <person name="Miguel C.M."/>
            <person name="Oliveira M.M."/>
            <person name="Ricardo C.P."/>
            <person name="Goncalves S."/>
        </authorList>
    </citation>
    <scope>NUCLEOTIDE SEQUENCE [LARGE SCALE GENOMIC DNA]</scope>
    <source>
        <strain evidence="2">cv. HL8</strain>
    </source>
</reference>
<dbReference type="Proteomes" id="UP000237347">
    <property type="component" value="Unassembled WGS sequence"/>
</dbReference>
<keyword evidence="2" id="KW-1185">Reference proteome</keyword>
<proteinExistence type="predicted"/>
<organism evidence="1 2">
    <name type="scientific">Quercus suber</name>
    <name type="common">Cork oak</name>
    <dbReference type="NCBI Taxonomy" id="58331"/>
    <lineage>
        <taxon>Eukaryota</taxon>
        <taxon>Viridiplantae</taxon>
        <taxon>Streptophyta</taxon>
        <taxon>Embryophyta</taxon>
        <taxon>Tracheophyta</taxon>
        <taxon>Spermatophyta</taxon>
        <taxon>Magnoliopsida</taxon>
        <taxon>eudicotyledons</taxon>
        <taxon>Gunneridae</taxon>
        <taxon>Pentapetalae</taxon>
        <taxon>rosids</taxon>
        <taxon>fabids</taxon>
        <taxon>Fagales</taxon>
        <taxon>Fagaceae</taxon>
        <taxon>Quercus</taxon>
    </lineage>
</organism>